<evidence type="ECO:0000313" key="3">
    <source>
        <dbReference type="EMBL" id="KIJ26668.1"/>
    </source>
</evidence>
<dbReference type="InterPro" id="IPR011990">
    <property type="entry name" value="TPR-like_helical_dom_sf"/>
</dbReference>
<evidence type="ECO:0000256" key="2">
    <source>
        <dbReference type="SAM" id="MobiDB-lite"/>
    </source>
</evidence>
<dbReference type="AlphaFoldDB" id="A0A0C9TBX7"/>
<dbReference type="Proteomes" id="UP000054279">
    <property type="component" value="Unassembled WGS sequence"/>
</dbReference>
<sequence length="868" mass="98092">MSLGVWTIRPLQRASLFRHTIQAAWIHGKGEGDPPQAPPVLPVPEGPRPLLEGVNEHLETEQIVVQRGKSPAAPERTQKIAIVQGGKPPGQTRQSRQLTRQEKPAKSDNETTQSKSNLAWLPYFYTLDYFNPEEYVPNLRRRQFMHSYRIPESYLAMRRLQAQKHLTARHYIVIAKEARHLQFRQYMEWLAEDLLNHFPRDADTAGYIKAVIALLTYMGDECPISPMNILKLYNSVVVLGMAEQLPLPNLSWIAIYDAAILHPDACRFTLPSLLDACFAHQVSSKFTFALINLAHRILLELLLRANGDYKVVAETFQKMMKHEIIAGLDTKVVEPGSFKIIIARSLIRGYLTTGTFTKAIDLMKTILLDGRWGKGKDTTPEDLQMTGDLALEVLRTTLQRPTAIEEVKRCFNMLQLLIPASPKAELKATFSVDVPDDTVLLFYDACCRLGMHEEAATLFVHLSSKYIRDKHVYPAPHGHAMYWLFDYFADPGLSTPASGTQRYRGYLYMGRKILDHLVDFDVPVPIIDRPRILSIAARRGLAFHARKLYERWTDESDPDADLVRGSAHMLLPMVKLFLKRQAFYDNNVKAGTEERVQGISDGRAFATHMVDTFMESHKPLGSCSQVNLNGLARALLVLDRVPEAVAALHIVMRRFDIPDIKDINVLLLTIAQYSVEKAMEMVEYMIGRGVKPSASTFSALIHAALKGGEEYLVPRLVSRARELGFGVLTPKGIATLVQARFLSDAETGHIETTRTPQQVELVRTLIQSVMDYPSDLNRRFDHGKDHLLSVKMGEQYVRRAVELGEGRIAVEFWRILLRDRTPWTTGGSVSLRRGIAEAVTAQGRDGRLMEREVQALVRELGMRHVDGE</sequence>
<gene>
    <name evidence="3" type="ORF">M422DRAFT_38125</name>
</gene>
<dbReference type="PANTHER" id="PTHR46128">
    <property type="entry name" value="MITOCHONDRIAL GROUP I INTRON SPLICING FACTOR CCM1"/>
    <property type="match status" value="1"/>
</dbReference>
<dbReference type="EMBL" id="KN837361">
    <property type="protein sequence ID" value="KIJ26668.1"/>
    <property type="molecule type" value="Genomic_DNA"/>
</dbReference>
<name>A0A0C9TBX7_SPHS4</name>
<reference evidence="3 4" key="1">
    <citation type="submission" date="2014-06" db="EMBL/GenBank/DDBJ databases">
        <title>Evolutionary Origins and Diversification of the Mycorrhizal Mutualists.</title>
        <authorList>
            <consortium name="DOE Joint Genome Institute"/>
            <consortium name="Mycorrhizal Genomics Consortium"/>
            <person name="Kohler A."/>
            <person name="Kuo A."/>
            <person name="Nagy L.G."/>
            <person name="Floudas D."/>
            <person name="Copeland A."/>
            <person name="Barry K.W."/>
            <person name="Cichocki N."/>
            <person name="Veneault-Fourrey C."/>
            <person name="LaButti K."/>
            <person name="Lindquist E.A."/>
            <person name="Lipzen A."/>
            <person name="Lundell T."/>
            <person name="Morin E."/>
            <person name="Murat C."/>
            <person name="Riley R."/>
            <person name="Ohm R."/>
            <person name="Sun H."/>
            <person name="Tunlid A."/>
            <person name="Henrissat B."/>
            <person name="Grigoriev I.V."/>
            <person name="Hibbett D.S."/>
            <person name="Martin F."/>
        </authorList>
    </citation>
    <scope>NUCLEOTIDE SEQUENCE [LARGE SCALE GENOMIC DNA]</scope>
    <source>
        <strain evidence="3 4">SS14</strain>
    </source>
</reference>
<dbReference type="OrthoDB" id="185373at2759"/>
<comment type="similarity">
    <text evidence="1">Belongs to the PPR family. P subfamily.</text>
</comment>
<organism evidence="3 4">
    <name type="scientific">Sphaerobolus stellatus (strain SS14)</name>
    <dbReference type="NCBI Taxonomy" id="990650"/>
    <lineage>
        <taxon>Eukaryota</taxon>
        <taxon>Fungi</taxon>
        <taxon>Dikarya</taxon>
        <taxon>Basidiomycota</taxon>
        <taxon>Agaricomycotina</taxon>
        <taxon>Agaricomycetes</taxon>
        <taxon>Phallomycetidae</taxon>
        <taxon>Geastrales</taxon>
        <taxon>Sphaerobolaceae</taxon>
        <taxon>Sphaerobolus</taxon>
    </lineage>
</organism>
<evidence type="ECO:0000313" key="4">
    <source>
        <dbReference type="Proteomes" id="UP000054279"/>
    </source>
</evidence>
<proteinExistence type="inferred from homology"/>
<keyword evidence="4" id="KW-1185">Reference proteome</keyword>
<dbReference type="InterPro" id="IPR050872">
    <property type="entry name" value="PPR_P_subfamily"/>
</dbReference>
<feature type="compositionally biased region" description="Basic and acidic residues" evidence="2">
    <location>
        <begin position="99"/>
        <end position="109"/>
    </location>
</feature>
<dbReference type="Gene3D" id="1.25.40.10">
    <property type="entry name" value="Tetratricopeptide repeat domain"/>
    <property type="match status" value="1"/>
</dbReference>
<accession>A0A0C9TBX7</accession>
<evidence type="ECO:0000256" key="1">
    <source>
        <dbReference type="ARBA" id="ARBA00007626"/>
    </source>
</evidence>
<evidence type="ECO:0008006" key="5">
    <source>
        <dbReference type="Google" id="ProtNLM"/>
    </source>
</evidence>
<feature type="region of interest" description="Disordered" evidence="2">
    <location>
        <begin position="66"/>
        <end position="113"/>
    </location>
</feature>
<dbReference type="HOGENOM" id="CLU_330424_0_0_1"/>
<dbReference type="PANTHER" id="PTHR46128:SF211">
    <property type="entry name" value="PENTACOTRIPEPTIDE-REPEAT REGION OF PRORP DOMAIN-CONTAINING PROTEIN"/>
    <property type="match status" value="1"/>
</dbReference>
<protein>
    <recommendedName>
        <fullName evidence="5">Pentatricopeptide repeat-containing protein</fullName>
    </recommendedName>
</protein>